<sequence>MLTGLSHKERYTMRTRKLILATAFGLLISGCSQTSTTNTAEVIPPEYPVDYFFRNAEVSSYQISPAGDYISMMKPWQDRKNVFVHPVGKPEDVKRITSITGRDIAYYYWVGDDTIIYSRDTGGDENFYLVTVNVKTGEEKTITPTSGVVAYVIDTLESQPDDILITTNERNPQVFDVYRHNLKTGENTLVAQNPGNVRDWGTDHDGNIRYISTSDGVNTAVLYRDTVDEEFRPLKNLTFKESFSPISFTPDNKNLYVASRITRDKSAIIEYDVKANKEVREIFSHPEVDVTSASYSNALNKLTAISYVTDKRQYHFLDKGYEETFDRLQEKLPGVEISVNNATRDERKMIVVTYSDTDRPNYYYYDRDTDQLEKLAANAPWHKPEDMAKMKPITYTARDGETIHGYLTLPKGREAKDLPLLVLPHGGPWARDYWGFQPEVQLFANRGIAVLQMNFRGSTGYGREFWEKSFKQWGQSMQDDITDGVKWAIDQGYAQDGEVCIYGASYGGYATLAGVTFTPDLYKCGIDYVGVSNLFTFMDSIPPYWAPFLAMLHEQVGDPNNPEDAKMMKAYSPVFHVDQIKAPLLVLQGAKDPRVVKSESDQIVDALRDRGVEVEYIVKENEGHGFRSLENRLDGYQAMDRFLKTHLLEQTQQAQ</sequence>
<feature type="domain" description="Peptidase S9 prolyl oligopeptidase catalytic" evidence="2">
    <location>
        <begin position="434"/>
        <end position="647"/>
    </location>
</feature>
<dbReference type="EMBL" id="CP000790">
    <property type="protein sequence ID" value="ABU74788.1"/>
    <property type="molecule type" value="Genomic_DNA"/>
</dbReference>
<dbReference type="InterPro" id="IPR011042">
    <property type="entry name" value="6-blade_b-propeller_TolB-like"/>
</dbReference>
<dbReference type="PANTHER" id="PTHR42776">
    <property type="entry name" value="SERINE PEPTIDASE S9 FAMILY MEMBER"/>
    <property type="match status" value="1"/>
</dbReference>
<dbReference type="Pfam" id="PF00326">
    <property type="entry name" value="Peptidase_S9"/>
    <property type="match status" value="1"/>
</dbReference>
<gene>
    <name evidence="3" type="ordered locus">VIBHAR_06914</name>
</gene>
<dbReference type="MEROPS" id="S09.A77"/>
<proteinExistence type="predicted"/>
<accession>A7N5I8</accession>
<dbReference type="Gene3D" id="2.120.10.30">
    <property type="entry name" value="TolB, C-terminal domain"/>
    <property type="match status" value="1"/>
</dbReference>
<dbReference type="GO" id="GO:0006508">
    <property type="term" value="P:proteolysis"/>
    <property type="evidence" value="ECO:0007669"/>
    <property type="project" value="InterPro"/>
</dbReference>
<evidence type="ECO:0000313" key="4">
    <source>
        <dbReference type="Proteomes" id="UP000008152"/>
    </source>
</evidence>
<evidence type="ECO:0000256" key="1">
    <source>
        <dbReference type="ARBA" id="ARBA00022801"/>
    </source>
</evidence>
<dbReference type="InterPro" id="IPR001375">
    <property type="entry name" value="Peptidase_S9_cat"/>
</dbReference>
<evidence type="ECO:0000259" key="2">
    <source>
        <dbReference type="Pfam" id="PF00326"/>
    </source>
</evidence>
<reference evidence="3 4" key="1">
    <citation type="submission" date="2007-08" db="EMBL/GenBank/DDBJ databases">
        <authorList>
            <consortium name="The Vibrio harveyi Genome Sequencing Project"/>
            <person name="Bassler B."/>
            <person name="Clifton S.W."/>
            <person name="Fulton L."/>
            <person name="Delehaunty K."/>
            <person name="Fronick C."/>
            <person name="Harrison M."/>
            <person name="Markivic C."/>
            <person name="Fulton R."/>
            <person name="Tin-Wollam A.-M."/>
            <person name="Shah N."/>
            <person name="Pepin K."/>
            <person name="Nash W."/>
            <person name="Thiruvilangam P."/>
            <person name="Bhonagiri V."/>
            <person name="Waters C."/>
            <person name="Tu K.C."/>
            <person name="Irgon J."/>
            <person name="Wilson R.K."/>
        </authorList>
    </citation>
    <scope>NUCLEOTIDE SEQUENCE [LARGE SCALE GENOMIC DNA]</scope>
    <source>
        <strain evidence="4">ATCC BAA-1116 / BB120</strain>
    </source>
</reference>
<dbReference type="Gene3D" id="3.40.50.1820">
    <property type="entry name" value="alpha/beta hydrolase"/>
    <property type="match status" value="1"/>
</dbReference>
<keyword evidence="1" id="KW-0378">Hydrolase</keyword>
<dbReference type="SUPFAM" id="SSF82171">
    <property type="entry name" value="DPP6 N-terminal domain-like"/>
    <property type="match status" value="1"/>
</dbReference>
<dbReference type="InterPro" id="IPR002470">
    <property type="entry name" value="Peptidase_S9A"/>
</dbReference>
<protein>
    <recommendedName>
        <fullName evidence="2">Peptidase S9 prolyl oligopeptidase catalytic domain-containing protein</fullName>
    </recommendedName>
</protein>
<name>A7N5I8_VIBC1</name>
<organism evidence="3 4">
    <name type="scientific">Vibrio campbellii (strain ATCC BAA-1116)</name>
    <dbReference type="NCBI Taxonomy" id="2902295"/>
    <lineage>
        <taxon>Bacteria</taxon>
        <taxon>Pseudomonadati</taxon>
        <taxon>Pseudomonadota</taxon>
        <taxon>Gammaproteobacteria</taxon>
        <taxon>Vibrionales</taxon>
        <taxon>Vibrionaceae</taxon>
        <taxon>Vibrio</taxon>
    </lineage>
</organism>
<dbReference type="PATRIC" id="fig|338187.25.peg.3535"/>
<dbReference type="SUPFAM" id="SSF53474">
    <property type="entry name" value="alpha/beta-Hydrolases"/>
    <property type="match status" value="1"/>
</dbReference>
<dbReference type="KEGG" id="vha:VIBHAR_06914"/>
<dbReference type="AlphaFoldDB" id="A7N5I8"/>
<dbReference type="GO" id="GO:0004252">
    <property type="term" value="F:serine-type endopeptidase activity"/>
    <property type="evidence" value="ECO:0007669"/>
    <property type="project" value="InterPro"/>
</dbReference>
<dbReference type="Proteomes" id="UP000008152">
    <property type="component" value="Chromosome II"/>
</dbReference>
<dbReference type="PANTHER" id="PTHR42776:SF27">
    <property type="entry name" value="DIPEPTIDYL PEPTIDASE FAMILY MEMBER 6"/>
    <property type="match status" value="1"/>
</dbReference>
<evidence type="ECO:0000313" key="3">
    <source>
        <dbReference type="EMBL" id="ABU74788.1"/>
    </source>
</evidence>
<dbReference type="PRINTS" id="PR00862">
    <property type="entry name" value="PROLIGOPTASE"/>
</dbReference>
<dbReference type="InterPro" id="IPR029058">
    <property type="entry name" value="AB_hydrolase_fold"/>
</dbReference>